<gene>
    <name evidence="3" type="ORF">L1049_018752</name>
</gene>
<dbReference type="AlphaFoldDB" id="A0AAP0WNW5"/>
<feature type="compositionally biased region" description="Basic residues" evidence="2">
    <location>
        <begin position="31"/>
        <end position="41"/>
    </location>
</feature>
<sequence>MSTTTGKTAIRRQQQQLRWHPPPPPTPRILHFPRRPRRKMSKPTAAAAAAKPIFHELRRHQRGKKLEALFDEERSFSKDVPIVLLNAGGECVRRERVVEEDCEEVQEKERGAVEGRERTVEVEILRAECKFLRMEREVALKKLERNRVQMERTLRSAVQTLVSGRKKICDGSSASAVLDKEIEDLAEKLEELQRSSGVRDFEVRSCSNFDKQASLLQRQLEQLGGISDEKCMKEIRDMAEASLSINTTGRVDESSVSNRTCSKFTDVEVLRRKMEGLSKGGMLLERMKEEYGSMLSTANSSVASSASNSKRIEVPDLCSTSIRQPHQETMLQEEAACSGRCKAIVRRIVEQVRAETEQWSQMQEMLGQVKEEMEELQASRDFWEDRALNSDYQIQSLSSTVKEWKQKALSSEAKANKLQAQISVLTVELERLKADENTEVTRTKCLPPIHPDAQSEKEKRVLICRLKENHHSSSSSSKQQDAFRDGRREEHTRRGGLMAPKCSPFRDIGNLSPAMRQISKAIFPLHCPEPSNLEETQESF</sequence>
<feature type="compositionally biased region" description="Basic and acidic residues" evidence="2">
    <location>
        <begin position="481"/>
        <end position="493"/>
    </location>
</feature>
<protein>
    <submittedName>
        <fullName evidence="3">Uncharacterized protein</fullName>
    </submittedName>
</protein>
<dbReference type="EMBL" id="JBBPBK010000012">
    <property type="protein sequence ID" value="KAK9273940.1"/>
    <property type="molecule type" value="Genomic_DNA"/>
</dbReference>
<comment type="caution">
    <text evidence="3">The sequence shown here is derived from an EMBL/GenBank/DDBJ whole genome shotgun (WGS) entry which is preliminary data.</text>
</comment>
<dbReference type="Proteomes" id="UP001415857">
    <property type="component" value="Unassembled WGS sequence"/>
</dbReference>
<feature type="region of interest" description="Disordered" evidence="2">
    <location>
        <begin position="467"/>
        <end position="504"/>
    </location>
</feature>
<evidence type="ECO:0000313" key="3">
    <source>
        <dbReference type="EMBL" id="KAK9273940.1"/>
    </source>
</evidence>
<feature type="coiled-coil region" evidence="1">
    <location>
        <begin position="133"/>
        <end position="195"/>
    </location>
</feature>
<reference evidence="3 4" key="1">
    <citation type="journal article" date="2024" name="Plant J.">
        <title>Genome sequences and population genomics reveal climatic adaptation and genomic divergence between two closely related sweetgum species.</title>
        <authorList>
            <person name="Xu W.Q."/>
            <person name="Ren C.Q."/>
            <person name="Zhang X.Y."/>
            <person name="Comes H.P."/>
            <person name="Liu X.H."/>
            <person name="Li Y.G."/>
            <person name="Kettle C.J."/>
            <person name="Jalonen R."/>
            <person name="Gaisberger H."/>
            <person name="Ma Y.Z."/>
            <person name="Qiu Y.X."/>
        </authorList>
    </citation>
    <scope>NUCLEOTIDE SEQUENCE [LARGE SCALE GENOMIC DNA]</scope>
    <source>
        <strain evidence="3">Hangzhou</strain>
    </source>
</reference>
<dbReference type="PANTHER" id="PTHR35468:SF1">
    <property type="entry name" value="MYOSIN-LIKE PROTEIN"/>
    <property type="match status" value="1"/>
</dbReference>
<accession>A0AAP0WNW5</accession>
<evidence type="ECO:0000256" key="1">
    <source>
        <dbReference type="SAM" id="Coils"/>
    </source>
</evidence>
<feature type="coiled-coil region" evidence="1">
    <location>
        <begin position="359"/>
        <end position="435"/>
    </location>
</feature>
<proteinExistence type="predicted"/>
<keyword evidence="1" id="KW-0175">Coiled coil</keyword>
<evidence type="ECO:0000313" key="4">
    <source>
        <dbReference type="Proteomes" id="UP001415857"/>
    </source>
</evidence>
<name>A0AAP0WNW5_LIQFO</name>
<feature type="region of interest" description="Disordered" evidence="2">
    <location>
        <begin position="1"/>
        <end position="49"/>
    </location>
</feature>
<dbReference type="PANTHER" id="PTHR35468">
    <property type="entry name" value="MYOSIN-LIKE PROTEIN"/>
    <property type="match status" value="1"/>
</dbReference>
<evidence type="ECO:0000256" key="2">
    <source>
        <dbReference type="SAM" id="MobiDB-lite"/>
    </source>
</evidence>
<organism evidence="3 4">
    <name type="scientific">Liquidambar formosana</name>
    <name type="common">Formosan gum</name>
    <dbReference type="NCBI Taxonomy" id="63359"/>
    <lineage>
        <taxon>Eukaryota</taxon>
        <taxon>Viridiplantae</taxon>
        <taxon>Streptophyta</taxon>
        <taxon>Embryophyta</taxon>
        <taxon>Tracheophyta</taxon>
        <taxon>Spermatophyta</taxon>
        <taxon>Magnoliopsida</taxon>
        <taxon>eudicotyledons</taxon>
        <taxon>Gunneridae</taxon>
        <taxon>Pentapetalae</taxon>
        <taxon>Saxifragales</taxon>
        <taxon>Altingiaceae</taxon>
        <taxon>Liquidambar</taxon>
    </lineage>
</organism>
<keyword evidence="4" id="KW-1185">Reference proteome</keyword>